<dbReference type="NCBIfam" id="NF010587">
    <property type="entry name" value="PRK13980.1"/>
    <property type="match status" value="1"/>
</dbReference>
<evidence type="ECO:0000256" key="5">
    <source>
        <dbReference type="ARBA" id="ARBA00023027"/>
    </source>
</evidence>
<keyword evidence="5 6" id="KW-0520">NAD</keyword>
<evidence type="ECO:0000256" key="7">
    <source>
        <dbReference type="RuleBase" id="RU003812"/>
    </source>
</evidence>
<dbReference type="AlphaFoldDB" id="A0A7M1LGI1"/>
<dbReference type="NCBIfam" id="TIGR00552">
    <property type="entry name" value="nadE"/>
    <property type="match status" value="1"/>
</dbReference>
<dbReference type="CDD" id="cd00553">
    <property type="entry name" value="NAD_synthase"/>
    <property type="match status" value="1"/>
</dbReference>
<dbReference type="GO" id="GO:0005524">
    <property type="term" value="F:ATP binding"/>
    <property type="evidence" value="ECO:0007669"/>
    <property type="project" value="UniProtKB-KW"/>
</dbReference>
<gene>
    <name evidence="9" type="ORF">IMC76_07120</name>
</gene>
<dbReference type="RefSeq" id="WP_025803332.1">
    <property type="nucleotide sequence ID" value="NZ_CP053842.1"/>
</dbReference>
<comment type="catalytic activity">
    <reaction evidence="7">
        <text>deamido-NAD(+) + NH4(+) + ATP = AMP + diphosphate + NAD(+) + H(+)</text>
        <dbReference type="Rhea" id="RHEA:21188"/>
        <dbReference type="ChEBI" id="CHEBI:15378"/>
        <dbReference type="ChEBI" id="CHEBI:28938"/>
        <dbReference type="ChEBI" id="CHEBI:30616"/>
        <dbReference type="ChEBI" id="CHEBI:33019"/>
        <dbReference type="ChEBI" id="CHEBI:57540"/>
        <dbReference type="ChEBI" id="CHEBI:58437"/>
        <dbReference type="ChEBI" id="CHEBI:456215"/>
        <dbReference type="EC" id="6.3.1.5"/>
    </reaction>
</comment>
<sequence length="254" mass="28265">MEILRQKLVNFLDNQLKNSHRKTFILGLSGGLDSAVVLALCSLVKNSNTKAFILPTNSSNSKNLDDALEVANKFKVPTKIINISPIIKAYDENLPPFRLGNLAARVRMSVLYDKSEEFSGVVVGTGNLSERLLGYSTIYGDSACAFNPIGEIFKSELFNFAKFLEIPKSIIDKAPSADLVPNQTDEADLGYSYEVLDSVLKAWYDDGLSFDELKDKFEPNLLNLVENRVKKNSFKLQMPPIAMIRSNSARNSIF</sequence>
<organism evidence="9 10">
    <name type="scientific">Campylobacter corcagiensis</name>
    <dbReference type="NCBI Taxonomy" id="1448857"/>
    <lineage>
        <taxon>Bacteria</taxon>
        <taxon>Pseudomonadati</taxon>
        <taxon>Campylobacterota</taxon>
        <taxon>Epsilonproteobacteria</taxon>
        <taxon>Campylobacterales</taxon>
        <taxon>Campylobacteraceae</taxon>
        <taxon>Campylobacter</taxon>
    </lineage>
</organism>
<evidence type="ECO:0000256" key="4">
    <source>
        <dbReference type="ARBA" id="ARBA00022840"/>
    </source>
</evidence>
<dbReference type="InterPro" id="IPR022310">
    <property type="entry name" value="NAD/GMP_synthase"/>
</dbReference>
<feature type="domain" description="NAD/GMP synthase" evidence="8">
    <location>
        <begin position="6"/>
        <end position="239"/>
    </location>
</feature>
<evidence type="ECO:0000256" key="3">
    <source>
        <dbReference type="ARBA" id="ARBA00022741"/>
    </source>
</evidence>
<reference evidence="9 10" key="1">
    <citation type="submission" date="2020-10" db="EMBL/GenBank/DDBJ databases">
        <title>Campylobacter and Helicobacter PacBio genomes.</title>
        <authorList>
            <person name="Lane C."/>
        </authorList>
    </citation>
    <scope>NUCLEOTIDE SEQUENCE [LARGE SCALE GENOMIC DNA]</scope>
    <source>
        <strain evidence="9 10">2016D-0077</strain>
    </source>
</reference>
<evidence type="ECO:0000313" key="10">
    <source>
        <dbReference type="Proteomes" id="UP000594749"/>
    </source>
</evidence>
<accession>A0A7M1LGI1</accession>
<dbReference type="UniPathway" id="UPA00253">
    <property type="reaction ID" value="UER00333"/>
</dbReference>
<dbReference type="SUPFAM" id="SSF52402">
    <property type="entry name" value="Adenine nucleotide alpha hydrolases-like"/>
    <property type="match status" value="1"/>
</dbReference>
<keyword evidence="2 6" id="KW-0436">Ligase</keyword>
<keyword evidence="10" id="KW-1185">Reference proteome</keyword>
<dbReference type="Pfam" id="PF02540">
    <property type="entry name" value="NAD_synthase"/>
    <property type="match status" value="1"/>
</dbReference>
<comment type="pathway">
    <text evidence="1">Cofactor biosynthesis; NAD(+) biosynthesis.</text>
</comment>
<dbReference type="PANTHER" id="PTHR23090">
    <property type="entry name" value="NH 3 /GLUTAMINE-DEPENDENT NAD + SYNTHETASE"/>
    <property type="match status" value="1"/>
</dbReference>
<dbReference type="Gene3D" id="3.40.50.620">
    <property type="entry name" value="HUPs"/>
    <property type="match status" value="1"/>
</dbReference>
<dbReference type="EMBL" id="CP063078">
    <property type="protein sequence ID" value="QOQ86976.1"/>
    <property type="molecule type" value="Genomic_DNA"/>
</dbReference>
<dbReference type="InterPro" id="IPR014729">
    <property type="entry name" value="Rossmann-like_a/b/a_fold"/>
</dbReference>
<name>A0A7M1LGI1_9BACT</name>
<dbReference type="PANTHER" id="PTHR23090:SF9">
    <property type="entry name" value="GLUTAMINE-DEPENDENT NAD(+) SYNTHETASE"/>
    <property type="match status" value="1"/>
</dbReference>
<evidence type="ECO:0000256" key="6">
    <source>
        <dbReference type="RuleBase" id="RU003811"/>
    </source>
</evidence>
<dbReference type="EC" id="6.3.1.5" evidence="7"/>
<dbReference type="GO" id="GO:0008795">
    <property type="term" value="F:NAD+ synthase activity"/>
    <property type="evidence" value="ECO:0007669"/>
    <property type="project" value="UniProtKB-EC"/>
</dbReference>
<dbReference type="OrthoDB" id="9799210at2"/>
<evidence type="ECO:0000259" key="8">
    <source>
        <dbReference type="Pfam" id="PF02540"/>
    </source>
</evidence>
<dbReference type="GO" id="GO:0005737">
    <property type="term" value="C:cytoplasm"/>
    <property type="evidence" value="ECO:0007669"/>
    <property type="project" value="InterPro"/>
</dbReference>
<evidence type="ECO:0000256" key="2">
    <source>
        <dbReference type="ARBA" id="ARBA00022598"/>
    </source>
</evidence>
<dbReference type="InterPro" id="IPR003694">
    <property type="entry name" value="NAD_synthase"/>
</dbReference>
<dbReference type="GO" id="GO:0004359">
    <property type="term" value="F:glutaminase activity"/>
    <property type="evidence" value="ECO:0007669"/>
    <property type="project" value="InterPro"/>
</dbReference>
<dbReference type="GO" id="GO:0003952">
    <property type="term" value="F:NAD+ synthase (glutamine-hydrolyzing) activity"/>
    <property type="evidence" value="ECO:0007669"/>
    <property type="project" value="InterPro"/>
</dbReference>
<proteinExistence type="inferred from homology"/>
<evidence type="ECO:0000313" key="9">
    <source>
        <dbReference type="EMBL" id="QOQ86976.1"/>
    </source>
</evidence>
<keyword evidence="4 6" id="KW-0067">ATP-binding</keyword>
<comment type="similarity">
    <text evidence="6">Belongs to the NAD synthetase family.</text>
</comment>
<dbReference type="Proteomes" id="UP000594749">
    <property type="component" value="Chromosome"/>
</dbReference>
<protein>
    <recommendedName>
        <fullName evidence="7">NH(3)-dependent NAD(+) synthetase</fullName>
        <ecNumber evidence="7">6.3.1.5</ecNumber>
    </recommendedName>
</protein>
<dbReference type="GO" id="GO:0009435">
    <property type="term" value="P:NAD+ biosynthetic process"/>
    <property type="evidence" value="ECO:0007669"/>
    <property type="project" value="UniProtKB-UniPathway"/>
</dbReference>
<evidence type="ECO:0000256" key="1">
    <source>
        <dbReference type="ARBA" id="ARBA00004790"/>
    </source>
</evidence>
<keyword evidence="3 6" id="KW-0547">Nucleotide-binding</keyword>